<comment type="similarity">
    <text evidence="1 4">Belongs to the N(4)/N(6)-methyltransferase family.</text>
</comment>
<evidence type="ECO:0000313" key="6">
    <source>
        <dbReference type="EMBL" id="RON05188.1"/>
    </source>
</evidence>
<evidence type="ECO:0000256" key="1">
    <source>
        <dbReference type="ARBA" id="ARBA00006594"/>
    </source>
</evidence>
<dbReference type="InterPro" id="IPR029063">
    <property type="entry name" value="SAM-dependent_MTases_sf"/>
</dbReference>
<proteinExistence type="inferred from homology"/>
<dbReference type="PANTHER" id="PTHR13370:SF3">
    <property type="entry name" value="TRNA (GUANINE(10)-N2)-METHYLTRANSFERASE HOMOLOG"/>
    <property type="match status" value="1"/>
</dbReference>
<reference evidence="6 7" key="1">
    <citation type="submission" date="2016-10" db="EMBL/GenBank/DDBJ databases">
        <title>Comparative genome analysis of multiple Pseudomonas spp. focuses on biocontrol and plant growth promoting traits.</title>
        <authorList>
            <person name="Tao X.-Y."/>
            <person name="Taylor C.G."/>
        </authorList>
    </citation>
    <scope>NUCLEOTIDE SEQUENCE [LARGE SCALE GENOMIC DNA]</scope>
    <source>
        <strain evidence="6 7">37D10</strain>
    </source>
</reference>
<keyword evidence="2 6" id="KW-0489">Methyltransferase</keyword>
<evidence type="ECO:0000256" key="4">
    <source>
        <dbReference type="RuleBase" id="RU362026"/>
    </source>
</evidence>
<feature type="domain" description="DNA methylase N-4/N-6" evidence="5">
    <location>
        <begin position="24"/>
        <end position="404"/>
    </location>
</feature>
<comment type="caution">
    <text evidence="6">The sequence shown here is derived from an EMBL/GenBank/DDBJ whole genome shotgun (WGS) entry which is preliminary data.</text>
</comment>
<dbReference type="InterPro" id="IPR002941">
    <property type="entry name" value="DNA_methylase_N4/N6"/>
</dbReference>
<dbReference type="GO" id="GO:0009007">
    <property type="term" value="F:site-specific DNA-methyltransferase (adenine-specific) activity"/>
    <property type="evidence" value="ECO:0007669"/>
    <property type="project" value="TreeGrafter"/>
</dbReference>
<dbReference type="Proteomes" id="UP000284684">
    <property type="component" value="Unassembled WGS sequence"/>
</dbReference>
<accession>A0A423H0D2</accession>
<keyword evidence="3 6" id="KW-0808">Transferase</keyword>
<organism evidence="6 7">
    <name type="scientific">Pseudomonas brassicacearum</name>
    <dbReference type="NCBI Taxonomy" id="930166"/>
    <lineage>
        <taxon>Bacteria</taxon>
        <taxon>Pseudomonadati</taxon>
        <taxon>Pseudomonadota</taxon>
        <taxon>Gammaproteobacteria</taxon>
        <taxon>Pseudomonadales</taxon>
        <taxon>Pseudomonadaceae</taxon>
        <taxon>Pseudomonas</taxon>
    </lineage>
</organism>
<dbReference type="PANTHER" id="PTHR13370">
    <property type="entry name" value="RNA METHYLASE-RELATED"/>
    <property type="match status" value="1"/>
</dbReference>
<sequence>MSPSHQILAGDCLELMRQMPDNSVDSVVTDPPYGIRFMGKSWDGQDIEDRAAYRASMPSHASACGPNGGHRSVAAEAGKYDLTPNGMRAFQSFTLEWATEALRVLKPGGHLLSFAAARTYHHMAVGIEMAGFEIRDQIMWVFGSGFPKSHNLKGEHEGWGTALKPAHEPICMARKPFPGTVAANVLEHGTGALNIEACRIGVVDAGYARNCSGDRGAAGTRSIEALGATSLRAGGGSAASGRWPANLIHDGSDVIVAMFPAEAGAAAPVMGTEPTANGFSGPVKYSGMRERVAGAFHGDSGSAARFFYCAKTSRADRHEGLINPGPQFKRGNTLRKVENTATTGNTHPTVKPTDLMAYLLRLVTPPGGTALDPFMGSGSTGKAAMREGFQFVGCEIDEQYAAIARARIQHELDKQSAPSRWVDNQLSLFTSKEGAL</sequence>
<dbReference type="Pfam" id="PF01555">
    <property type="entry name" value="N6_N4_Mtase"/>
    <property type="match status" value="1"/>
</dbReference>
<protein>
    <recommendedName>
        <fullName evidence="4">Methyltransferase</fullName>
        <ecNumber evidence="4">2.1.1.-</ecNumber>
    </recommendedName>
</protein>
<dbReference type="InterPro" id="IPR001091">
    <property type="entry name" value="RM_Methyltransferase"/>
</dbReference>
<gene>
    <name evidence="6" type="ORF">BK658_02490</name>
</gene>
<evidence type="ECO:0000256" key="3">
    <source>
        <dbReference type="ARBA" id="ARBA00022679"/>
    </source>
</evidence>
<dbReference type="PROSITE" id="PS00092">
    <property type="entry name" value="N6_MTASE"/>
    <property type="match status" value="1"/>
</dbReference>
<evidence type="ECO:0000259" key="5">
    <source>
        <dbReference type="Pfam" id="PF01555"/>
    </source>
</evidence>
<dbReference type="GO" id="GO:0003677">
    <property type="term" value="F:DNA binding"/>
    <property type="evidence" value="ECO:0007669"/>
    <property type="project" value="InterPro"/>
</dbReference>
<dbReference type="RefSeq" id="WP_123580909.1">
    <property type="nucleotide sequence ID" value="NZ_MOBI01000003.1"/>
</dbReference>
<dbReference type="SUPFAM" id="SSF53335">
    <property type="entry name" value="S-adenosyl-L-methionine-dependent methyltransferases"/>
    <property type="match status" value="1"/>
</dbReference>
<evidence type="ECO:0000256" key="2">
    <source>
        <dbReference type="ARBA" id="ARBA00022603"/>
    </source>
</evidence>
<dbReference type="GO" id="GO:0032259">
    <property type="term" value="P:methylation"/>
    <property type="evidence" value="ECO:0007669"/>
    <property type="project" value="UniProtKB-KW"/>
</dbReference>
<evidence type="ECO:0000313" key="7">
    <source>
        <dbReference type="Proteomes" id="UP000284684"/>
    </source>
</evidence>
<dbReference type="PRINTS" id="PR00508">
    <property type="entry name" value="S21N4MTFRASE"/>
</dbReference>
<dbReference type="GO" id="GO:0008170">
    <property type="term" value="F:N-methyltransferase activity"/>
    <property type="evidence" value="ECO:0007669"/>
    <property type="project" value="InterPro"/>
</dbReference>
<name>A0A423H0D2_9PSED</name>
<dbReference type="Gene3D" id="3.40.50.150">
    <property type="entry name" value="Vaccinia Virus protein VP39"/>
    <property type="match status" value="2"/>
</dbReference>
<dbReference type="EC" id="2.1.1.-" evidence="4"/>
<dbReference type="GO" id="GO:0005737">
    <property type="term" value="C:cytoplasm"/>
    <property type="evidence" value="ECO:0007669"/>
    <property type="project" value="TreeGrafter"/>
</dbReference>
<dbReference type="EMBL" id="MOBI01000003">
    <property type="protein sequence ID" value="RON05188.1"/>
    <property type="molecule type" value="Genomic_DNA"/>
</dbReference>
<dbReference type="AlphaFoldDB" id="A0A423H0D2"/>
<dbReference type="InterPro" id="IPR002052">
    <property type="entry name" value="DNA_methylase_N6_adenine_CS"/>
</dbReference>